<reference evidence="1 2" key="1">
    <citation type="submission" date="2023-08" db="EMBL/GenBank/DDBJ databases">
        <title>The draft genome sequence of Paracraurococcus sp. LOR1-02.</title>
        <authorList>
            <person name="Kingkaew E."/>
            <person name="Tanasupawat S."/>
        </authorList>
    </citation>
    <scope>NUCLEOTIDE SEQUENCE [LARGE SCALE GENOMIC DNA]</scope>
    <source>
        <strain evidence="1 2">LOR1-02</strain>
    </source>
</reference>
<accession>A0ABT9E7T2</accession>
<organism evidence="1 2">
    <name type="scientific">Paracraurococcus lichenis</name>
    <dbReference type="NCBI Taxonomy" id="3064888"/>
    <lineage>
        <taxon>Bacteria</taxon>
        <taxon>Pseudomonadati</taxon>
        <taxon>Pseudomonadota</taxon>
        <taxon>Alphaproteobacteria</taxon>
        <taxon>Acetobacterales</taxon>
        <taxon>Roseomonadaceae</taxon>
        <taxon>Paracraurococcus</taxon>
    </lineage>
</organism>
<name>A0ABT9E7T2_9PROT</name>
<dbReference type="Gene3D" id="1.10.10.10">
    <property type="entry name" value="Winged helix-like DNA-binding domain superfamily/Winged helix DNA-binding domain"/>
    <property type="match status" value="1"/>
</dbReference>
<protein>
    <recommendedName>
        <fullName evidence="3">MarR family transcriptional regulator</fullName>
    </recommendedName>
</protein>
<dbReference type="InterPro" id="IPR036388">
    <property type="entry name" value="WH-like_DNA-bd_sf"/>
</dbReference>
<dbReference type="EMBL" id="JAUTWS010000043">
    <property type="protein sequence ID" value="MDO9712240.1"/>
    <property type="molecule type" value="Genomic_DNA"/>
</dbReference>
<evidence type="ECO:0000313" key="2">
    <source>
        <dbReference type="Proteomes" id="UP001243009"/>
    </source>
</evidence>
<evidence type="ECO:0000313" key="1">
    <source>
        <dbReference type="EMBL" id="MDO9712240.1"/>
    </source>
</evidence>
<dbReference type="SUPFAM" id="SSF46785">
    <property type="entry name" value="Winged helix' DNA-binding domain"/>
    <property type="match status" value="1"/>
</dbReference>
<proteinExistence type="predicted"/>
<evidence type="ECO:0008006" key="3">
    <source>
        <dbReference type="Google" id="ProtNLM"/>
    </source>
</evidence>
<keyword evidence="2" id="KW-1185">Reference proteome</keyword>
<dbReference type="RefSeq" id="WP_305107096.1">
    <property type="nucleotide sequence ID" value="NZ_JAUTWS010000043.1"/>
</dbReference>
<dbReference type="Proteomes" id="UP001243009">
    <property type="component" value="Unassembled WGS sequence"/>
</dbReference>
<dbReference type="InterPro" id="IPR036390">
    <property type="entry name" value="WH_DNA-bd_sf"/>
</dbReference>
<comment type="caution">
    <text evidence="1">The sequence shown here is derived from an EMBL/GenBank/DDBJ whole genome shotgun (WGS) entry which is preliminary data.</text>
</comment>
<sequence>MLAAFGNPSPDLLRDVYLSLRSWAWKTLDQRRRDPELRDWYDILAAASSSMALSGQPALAERLTALGELLAESIAIAETLSVDEVIRRRHVVAALEFLERRDGHANRADIAKHLSLGQANLTRVLNLMSAVGLVERTTLGKEAVFSLSRAGFEARHA</sequence>
<gene>
    <name evidence="1" type="ORF">Q7A36_28110</name>
</gene>